<evidence type="ECO:0000256" key="1">
    <source>
        <dbReference type="ARBA" id="ARBA00004141"/>
    </source>
</evidence>
<dbReference type="AlphaFoldDB" id="A0A6B8VK88"/>
<dbReference type="KEGG" id="ccoe:CETAM_06185"/>
<reference evidence="9 10" key="1">
    <citation type="journal article" date="2021" name="Int. J. Syst. Evol. Microbiol.">
        <title>Classification of three corynebacterial strains isolated from a small paddock in North Rhine-Westphalia: proposal of &lt;i&gt;Corynebacterium kalinowskii&lt;/i&gt; sp. nov., &lt;i&gt;Corynebacterium comes&lt;/i&gt; sp. nov. and &lt;i&gt;Corynebacterium occultum&lt;/i&gt; sp. nov.</title>
        <authorList>
            <person name="Schaffert L."/>
            <person name="Ruwe M."/>
            <person name="Milse J."/>
            <person name="Hanuschka K."/>
            <person name="Ortseifen V."/>
            <person name="Droste J."/>
            <person name="Brandt D."/>
            <person name="Schl L."/>
            <person name="Kutter Y."/>
            <person name="Vinke S."/>
            <person name="Vieh P."/>
            <person name="Jacob L."/>
            <person name="L N.C."/>
            <person name="Schulte-Berndt E."/>
            <person name="Hain C."/>
            <person name="Linder M."/>
            <person name="Schmidt P."/>
            <person name="Wollenschl L."/>
            <person name="Luttermann T."/>
            <person name="Thieme E."/>
            <person name="Hassa J."/>
            <person name="Haak M."/>
            <person name="Wittchen M."/>
            <person name="Mentz A."/>
            <person name="Persicke M."/>
            <person name="Busche T."/>
            <person name="R C."/>
        </authorList>
    </citation>
    <scope>NUCLEOTIDE SEQUENCE [LARGE SCALE GENOMIC DNA]</scope>
    <source>
        <strain evidence="9 10">2019</strain>
    </source>
</reference>
<evidence type="ECO:0000256" key="2">
    <source>
        <dbReference type="ARBA" id="ARBA00022692"/>
    </source>
</evidence>
<comment type="subcellular location">
    <subcellularLocation>
        <location evidence="1">Membrane</location>
        <topology evidence="1">Multi-pass membrane protein</topology>
    </subcellularLocation>
</comment>
<keyword evidence="2 7" id="KW-0812">Transmembrane</keyword>
<evidence type="ECO:0000313" key="9">
    <source>
        <dbReference type="EMBL" id="QGU04503.1"/>
    </source>
</evidence>
<dbReference type="Proteomes" id="UP000425178">
    <property type="component" value="Chromosome"/>
</dbReference>
<dbReference type="Pfam" id="PF05154">
    <property type="entry name" value="TM2"/>
    <property type="match status" value="1"/>
</dbReference>
<dbReference type="GO" id="GO:0016020">
    <property type="term" value="C:membrane"/>
    <property type="evidence" value="ECO:0007669"/>
    <property type="project" value="UniProtKB-SubCell"/>
</dbReference>
<organism evidence="9 10">
    <name type="scientific">Corynebacterium comes</name>
    <dbReference type="NCBI Taxonomy" id="2675218"/>
    <lineage>
        <taxon>Bacteria</taxon>
        <taxon>Bacillati</taxon>
        <taxon>Actinomycetota</taxon>
        <taxon>Actinomycetes</taxon>
        <taxon>Mycobacteriales</taxon>
        <taxon>Corynebacteriaceae</taxon>
        <taxon>Corynebacterium</taxon>
    </lineage>
</organism>
<evidence type="ECO:0000256" key="3">
    <source>
        <dbReference type="ARBA" id="ARBA00022729"/>
    </source>
</evidence>
<dbReference type="RefSeq" id="WP_156227961.1">
    <property type="nucleotide sequence ID" value="NZ_CP046453.1"/>
</dbReference>
<evidence type="ECO:0000313" key="10">
    <source>
        <dbReference type="Proteomes" id="UP000425178"/>
    </source>
</evidence>
<sequence>MSMPFDQNQYGHQGHYDKDGLPVAPPTYLGEQRPAPHTPMYVALPQVAQQKSWVVAVLLAFFLGTLGVHNFYLGNTGRGVAQLSLTVLGWVTAIIIIGFFFLAIVGLWALIDFVLILLRSGSMSTDSRGVPLN</sequence>
<proteinExistence type="predicted"/>
<feature type="transmembrane region" description="Helical" evidence="7">
    <location>
        <begin position="93"/>
        <end position="118"/>
    </location>
</feature>
<dbReference type="PANTHER" id="PTHR21016:SF7">
    <property type="entry name" value="TM2 DOMAIN-CONTAINING PROTEIN 3"/>
    <property type="match status" value="1"/>
</dbReference>
<keyword evidence="4 7" id="KW-1133">Transmembrane helix</keyword>
<keyword evidence="5 7" id="KW-0472">Membrane</keyword>
<keyword evidence="6" id="KW-0325">Glycoprotein</keyword>
<dbReference type="EMBL" id="CP046453">
    <property type="protein sequence ID" value="QGU04503.1"/>
    <property type="molecule type" value="Genomic_DNA"/>
</dbReference>
<evidence type="ECO:0000256" key="4">
    <source>
        <dbReference type="ARBA" id="ARBA00022989"/>
    </source>
</evidence>
<dbReference type="PANTHER" id="PTHR21016">
    <property type="entry name" value="BETA-AMYLOID BINDING PROTEIN-RELATED"/>
    <property type="match status" value="1"/>
</dbReference>
<protein>
    <submittedName>
        <fullName evidence="9">TM2 domain protein</fullName>
    </submittedName>
</protein>
<evidence type="ECO:0000256" key="5">
    <source>
        <dbReference type="ARBA" id="ARBA00023136"/>
    </source>
</evidence>
<dbReference type="InterPro" id="IPR007829">
    <property type="entry name" value="TM2"/>
</dbReference>
<feature type="transmembrane region" description="Helical" evidence="7">
    <location>
        <begin position="53"/>
        <end position="73"/>
    </location>
</feature>
<gene>
    <name evidence="9" type="ORF">CETAM_06185</name>
</gene>
<evidence type="ECO:0000259" key="8">
    <source>
        <dbReference type="Pfam" id="PF05154"/>
    </source>
</evidence>
<evidence type="ECO:0000256" key="6">
    <source>
        <dbReference type="ARBA" id="ARBA00023180"/>
    </source>
</evidence>
<keyword evidence="10" id="KW-1185">Reference proteome</keyword>
<keyword evidence="3" id="KW-0732">Signal</keyword>
<evidence type="ECO:0000256" key="7">
    <source>
        <dbReference type="SAM" id="Phobius"/>
    </source>
</evidence>
<accession>A0A6B8VK88</accession>
<dbReference type="InterPro" id="IPR050932">
    <property type="entry name" value="TM2D1-3-like"/>
</dbReference>
<name>A0A6B8VK88_9CORY</name>
<feature type="domain" description="TM2" evidence="8">
    <location>
        <begin position="49"/>
        <end position="100"/>
    </location>
</feature>